<dbReference type="RefSeq" id="WP_249303224.1">
    <property type="nucleotide sequence ID" value="NZ_CP060634.1"/>
</dbReference>
<keyword evidence="8" id="KW-0645">Protease</keyword>
<keyword evidence="3" id="KW-0812">Transmembrane</keyword>
<dbReference type="GO" id="GO:0008233">
    <property type="term" value="F:peptidase activity"/>
    <property type="evidence" value="ECO:0007669"/>
    <property type="project" value="UniProtKB-KW"/>
</dbReference>
<gene>
    <name evidence="8" type="ORF">H9Q78_01615</name>
</gene>
<dbReference type="SUPFAM" id="SSF117892">
    <property type="entry name" value="Band 7/SPFH domain"/>
    <property type="match status" value="1"/>
</dbReference>
<keyword evidence="4" id="KW-1133">Transmembrane helix</keyword>
<evidence type="ECO:0000313" key="9">
    <source>
        <dbReference type="Proteomes" id="UP000515823"/>
    </source>
</evidence>
<dbReference type="SMART" id="SM00244">
    <property type="entry name" value="PHB"/>
    <property type="match status" value="1"/>
</dbReference>
<comment type="function">
    <text evidence="6">HflC and HflK could regulate a protease.</text>
</comment>
<dbReference type="InterPro" id="IPR036013">
    <property type="entry name" value="Band_7/SPFH_dom_sf"/>
</dbReference>
<dbReference type="InterPro" id="IPR001972">
    <property type="entry name" value="Stomatin_HflK_fam"/>
</dbReference>
<evidence type="ECO:0000256" key="1">
    <source>
        <dbReference type="ARBA" id="ARBA00004370"/>
    </source>
</evidence>
<dbReference type="PANTHER" id="PTHR42911">
    <property type="entry name" value="MODULATOR OF FTSH PROTEASE HFLC"/>
    <property type="match status" value="1"/>
</dbReference>
<keyword evidence="5" id="KW-0472">Membrane</keyword>
<sequence>MKKKLIAVVLGIFAVVLLALSIVITKENEYSLIRRFGKVDRIIADAGITFKIPFLESADKIPNQLLLYDLPESDVITMDKKTMIADSYVLWKVTDPLKFAKTLNSSQTSAEQRIDAAVYNSTKNVISNMTQNDVIAARDGELQEAIQAGMGESMDSYGIELQTIELKQLDLPEDNKEAVYERMISERGKIAATYQAEGDSEAQKIRNTTDKEVEIMLSDAKAQAAGIIAEGESEYMKILADAYSDENKADFYAYVRSLDAAKASLTGGNNTLILPKDSPIAEIFMNQG</sequence>
<protein>
    <recommendedName>
        <fullName evidence="6">Protein HflC</fullName>
    </recommendedName>
</protein>
<dbReference type="AlphaFoldDB" id="A0A7G9G516"/>
<evidence type="ECO:0000256" key="6">
    <source>
        <dbReference type="PIRNR" id="PIRNR005651"/>
    </source>
</evidence>
<keyword evidence="9" id="KW-1185">Reference proteome</keyword>
<organism evidence="8 9">
    <name type="scientific">Qiania dongpingensis</name>
    <dbReference type="NCBI Taxonomy" id="2763669"/>
    <lineage>
        <taxon>Bacteria</taxon>
        <taxon>Bacillati</taxon>
        <taxon>Bacillota</taxon>
        <taxon>Clostridia</taxon>
        <taxon>Lachnospirales</taxon>
        <taxon>Lachnospiraceae</taxon>
        <taxon>Qiania</taxon>
    </lineage>
</organism>
<name>A0A7G9G516_9FIRM</name>
<proteinExistence type="inferred from homology"/>
<dbReference type="PANTHER" id="PTHR42911:SF1">
    <property type="entry name" value="MODULATOR OF FTSH PROTEASE HFLC"/>
    <property type="match status" value="1"/>
</dbReference>
<keyword evidence="8" id="KW-0378">Hydrolase</keyword>
<dbReference type="Gene3D" id="3.30.479.30">
    <property type="entry name" value="Band 7 domain"/>
    <property type="match status" value="1"/>
</dbReference>
<comment type="subcellular location">
    <subcellularLocation>
        <location evidence="1">Membrane</location>
    </subcellularLocation>
</comment>
<dbReference type="Pfam" id="PF01145">
    <property type="entry name" value="Band_7"/>
    <property type="match status" value="1"/>
</dbReference>
<dbReference type="GO" id="GO:0006508">
    <property type="term" value="P:proteolysis"/>
    <property type="evidence" value="ECO:0007669"/>
    <property type="project" value="UniProtKB-KW"/>
</dbReference>
<comment type="similarity">
    <text evidence="2 6">Belongs to the band 7/mec-2 family. HflC subfamily.</text>
</comment>
<dbReference type="InterPro" id="IPR010200">
    <property type="entry name" value="HflC"/>
</dbReference>
<dbReference type="EMBL" id="CP060634">
    <property type="protein sequence ID" value="QNM05898.1"/>
    <property type="molecule type" value="Genomic_DNA"/>
</dbReference>
<dbReference type="Proteomes" id="UP000515823">
    <property type="component" value="Chromosome"/>
</dbReference>
<dbReference type="PRINTS" id="PR00721">
    <property type="entry name" value="STOMATIN"/>
</dbReference>
<evidence type="ECO:0000256" key="5">
    <source>
        <dbReference type="ARBA" id="ARBA00023136"/>
    </source>
</evidence>
<evidence type="ECO:0000256" key="4">
    <source>
        <dbReference type="ARBA" id="ARBA00022989"/>
    </source>
</evidence>
<feature type="domain" description="Band 7" evidence="7">
    <location>
        <begin position="20"/>
        <end position="183"/>
    </location>
</feature>
<dbReference type="CDD" id="cd03405">
    <property type="entry name" value="SPFH_HflC"/>
    <property type="match status" value="1"/>
</dbReference>
<evidence type="ECO:0000313" key="8">
    <source>
        <dbReference type="EMBL" id="QNM05898.1"/>
    </source>
</evidence>
<evidence type="ECO:0000256" key="2">
    <source>
        <dbReference type="ARBA" id="ARBA00007862"/>
    </source>
</evidence>
<dbReference type="GO" id="GO:0016020">
    <property type="term" value="C:membrane"/>
    <property type="evidence" value="ECO:0007669"/>
    <property type="project" value="UniProtKB-SubCell"/>
</dbReference>
<dbReference type="KEGG" id="qdo:H9Q78_01615"/>
<dbReference type="PIRSF" id="PIRSF005651">
    <property type="entry name" value="HflC"/>
    <property type="match status" value="1"/>
</dbReference>
<dbReference type="InterPro" id="IPR001107">
    <property type="entry name" value="Band_7"/>
</dbReference>
<evidence type="ECO:0000256" key="3">
    <source>
        <dbReference type="ARBA" id="ARBA00022692"/>
    </source>
</evidence>
<reference evidence="8 9" key="1">
    <citation type="submission" date="2020-08" db="EMBL/GenBank/DDBJ databases">
        <authorList>
            <person name="Liu C."/>
            <person name="Sun Q."/>
        </authorList>
    </citation>
    <scope>NUCLEOTIDE SEQUENCE [LARGE SCALE GENOMIC DNA]</scope>
    <source>
        <strain evidence="8 9">NSJ-38</strain>
    </source>
</reference>
<accession>A0A7G9G516</accession>
<evidence type="ECO:0000259" key="7">
    <source>
        <dbReference type="SMART" id="SM00244"/>
    </source>
</evidence>